<keyword evidence="2" id="KW-1185">Reference proteome</keyword>
<protein>
    <submittedName>
        <fullName evidence="1">Uncharacterized protein</fullName>
    </submittedName>
</protein>
<dbReference type="EMBL" id="JANBPW010004529">
    <property type="protein sequence ID" value="KAJ1934713.1"/>
    <property type="molecule type" value="Genomic_DNA"/>
</dbReference>
<proteinExistence type="predicted"/>
<reference evidence="1" key="1">
    <citation type="submission" date="2022-07" db="EMBL/GenBank/DDBJ databases">
        <title>Phylogenomic reconstructions and comparative analyses of Kickxellomycotina fungi.</title>
        <authorList>
            <person name="Reynolds N.K."/>
            <person name="Stajich J.E."/>
            <person name="Barry K."/>
            <person name="Grigoriev I.V."/>
            <person name="Crous P."/>
            <person name="Smith M.E."/>
        </authorList>
    </citation>
    <scope>NUCLEOTIDE SEQUENCE</scope>
    <source>
        <strain evidence="1">NRRL 5244</strain>
    </source>
</reference>
<accession>A0ACC1J2H8</accession>
<evidence type="ECO:0000313" key="2">
    <source>
        <dbReference type="Proteomes" id="UP001150603"/>
    </source>
</evidence>
<organism evidence="1 2">
    <name type="scientific">Linderina macrospora</name>
    <dbReference type="NCBI Taxonomy" id="4868"/>
    <lineage>
        <taxon>Eukaryota</taxon>
        <taxon>Fungi</taxon>
        <taxon>Fungi incertae sedis</taxon>
        <taxon>Zoopagomycota</taxon>
        <taxon>Kickxellomycotina</taxon>
        <taxon>Kickxellomycetes</taxon>
        <taxon>Kickxellales</taxon>
        <taxon>Kickxellaceae</taxon>
        <taxon>Linderina</taxon>
    </lineage>
</organism>
<dbReference type="Proteomes" id="UP001150603">
    <property type="component" value="Unassembled WGS sequence"/>
</dbReference>
<gene>
    <name evidence="1" type="ORF">FBU59_005612</name>
</gene>
<comment type="caution">
    <text evidence="1">The sequence shown here is derived from an EMBL/GenBank/DDBJ whole genome shotgun (WGS) entry which is preliminary data.</text>
</comment>
<evidence type="ECO:0000313" key="1">
    <source>
        <dbReference type="EMBL" id="KAJ1934713.1"/>
    </source>
</evidence>
<name>A0ACC1J2H8_9FUNG</name>
<sequence>MLPIFVAQVYFFVILGKPVFNCMFNRQGYLHHFAQRLRESNMTQEYQLAHNTTMKLSHSYDRGNNSNFTSDGMTAVGGFYRGNLESSTPGNPDYMGIQSTASLDRMGGQPRYILG</sequence>